<dbReference type="EMBL" id="KN847343">
    <property type="protein sequence ID" value="KIW37580.1"/>
    <property type="molecule type" value="Genomic_DNA"/>
</dbReference>
<dbReference type="RefSeq" id="XP_016257796.1">
    <property type="nucleotide sequence ID" value="XM_016411755.1"/>
</dbReference>
<keyword evidence="3" id="KW-1185">Reference proteome</keyword>
<feature type="region of interest" description="Disordered" evidence="1">
    <location>
        <begin position="105"/>
        <end position="130"/>
    </location>
</feature>
<dbReference type="VEuPathDB" id="FungiDB:PV06_10226"/>
<dbReference type="AlphaFoldDB" id="A0A0D2D5F5"/>
<name>A0A0D2D5F5_9EURO</name>
<dbReference type="Proteomes" id="UP000053342">
    <property type="component" value="Unassembled WGS sequence"/>
</dbReference>
<sequence length="188" mass="20869">MKVLDPQAALLTISEVHHFLASNPPRPQPKKVGSYSSVNTKEYQRVRDDFEHYVTTTVPYIKDFPAPESFVKTVVPKLKAFGLTKTEVFNLINLGVGLPTAQSTQKSVEAGDGMDVDGEGAGEDAAEEPDYRQMLSLIVEELEDRFPGDEGEAKIQKIFDTMRNEYQRAKKGKSTKGTKVKMNGTKSK</sequence>
<dbReference type="InterPro" id="IPR038324">
    <property type="entry name" value="Rpb4/RPC9_sf"/>
</dbReference>
<proteinExistence type="predicted"/>
<gene>
    <name evidence="2" type="ORF">PV06_10226</name>
</gene>
<feature type="compositionally biased region" description="Basic residues" evidence="1">
    <location>
        <begin position="169"/>
        <end position="179"/>
    </location>
</feature>
<dbReference type="PANTHER" id="PTHR15561:SF0">
    <property type="entry name" value="DNA-DIRECTED RNA POLYMERASE III SUBUNIT RPC9"/>
    <property type="match status" value="1"/>
</dbReference>
<protein>
    <submittedName>
        <fullName evidence="2">Uncharacterized protein</fullName>
    </submittedName>
</protein>
<feature type="compositionally biased region" description="Acidic residues" evidence="1">
    <location>
        <begin position="112"/>
        <end position="128"/>
    </location>
</feature>
<evidence type="ECO:0000313" key="2">
    <source>
        <dbReference type="EMBL" id="KIW37580.1"/>
    </source>
</evidence>
<dbReference type="GeneID" id="27362300"/>
<dbReference type="STRING" id="215243.A0A0D2D5F5"/>
<dbReference type="GO" id="GO:0006384">
    <property type="term" value="P:transcription initiation at RNA polymerase III promoter"/>
    <property type="evidence" value="ECO:0007669"/>
    <property type="project" value="InterPro"/>
</dbReference>
<dbReference type="HOGENOM" id="CLU_103833_0_0_1"/>
<accession>A0A0D2D5F5</accession>
<organism evidence="2 3">
    <name type="scientific">Exophiala oligosperma</name>
    <dbReference type="NCBI Taxonomy" id="215243"/>
    <lineage>
        <taxon>Eukaryota</taxon>
        <taxon>Fungi</taxon>
        <taxon>Dikarya</taxon>
        <taxon>Ascomycota</taxon>
        <taxon>Pezizomycotina</taxon>
        <taxon>Eurotiomycetes</taxon>
        <taxon>Chaetothyriomycetidae</taxon>
        <taxon>Chaetothyriales</taxon>
        <taxon>Herpotrichiellaceae</taxon>
        <taxon>Exophiala</taxon>
    </lineage>
</organism>
<dbReference type="PANTHER" id="PTHR15561">
    <property type="entry name" value="CALCITONIN GENE-RELATED PEPTIDE-RECEPTOR COMPONENT PROTEIN"/>
    <property type="match status" value="1"/>
</dbReference>
<dbReference type="OrthoDB" id="1746530at2759"/>
<dbReference type="Gene3D" id="1.20.1250.40">
    <property type="match status" value="1"/>
</dbReference>
<evidence type="ECO:0000256" key="1">
    <source>
        <dbReference type="SAM" id="MobiDB-lite"/>
    </source>
</evidence>
<dbReference type="InterPro" id="IPR038846">
    <property type="entry name" value="RPC9"/>
</dbReference>
<evidence type="ECO:0000313" key="3">
    <source>
        <dbReference type="Proteomes" id="UP000053342"/>
    </source>
</evidence>
<feature type="region of interest" description="Disordered" evidence="1">
    <location>
        <begin position="166"/>
        <end position="188"/>
    </location>
</feature>
<dbReference type="GO" id="GO:0005666">
    <property type="term" value="C:RNA polymerase III complex"/>
    <property type="evidence" value="ECO:0007669"/>
    <property type="project" value="InterPro"/>
</dbReference>
<reference evidence="2 3" key="1">
    <citation type="submission" date="2015-01" db="EMBL/GenBank/DDBJ databases">
        <title>The Genome Sequence of Exophiala oligosperma CBS72588.</title>
        <authorList>
            <consortium name="The Broad Institute Genomics Platform"/>
            <person name="Cuomo C."/>
            <person name="de Hoog S."/>
            <person name="Gorbushina A."/>
            <person name="Stielow B."/>
            <person name="Teixiera M."/>
            <person name="Abouelleil A."/>
            <person name="Chapman S.B."/>
            <person name="Priest M."/>
            <person name="Young S.K."/>
            <person name="Wortman J."/>
            <person name="Nusbaum C."/>
            <person name="Birren B."/>
        </authorList>
    </citation>
    <scope>NUCLEOTIDE SEQUENCE [LARGE SCALE GENOMIC DNA]</scope>
    <source>
        <strain evidence="2 3">CBS 72588</strain>
    </source>
</reference>